<evidence type="ECO:0000256" key="1">
    <source>
        <dbReference type="SAM" id="MobiDB-lite"/>
    </source>
</evidence>
<dbReference type="Proteomes" id="UP000198741">
    <property type="component" value="Chromosome I"/>
</dbReference>
<evidence type="ECO:0000313" key="3">
    <source>
        <dbReference type="EMBL" id="SDP34005.1"/>
    </source>
</evidence>
<keyword evidence="2" id="KW-0472">Membrane</keyword>
<reference evidence="3 4" key="1">
    <citation type="submission" date="2016-10" db="EMBL/GenBank/DDBJ databases">
        <authorList>
            <person name="de Groot N.N."/>
        </authorList>
    </citation>
    <scope>NUCLEOTIDE SEQUENCE [LARGE SCALE GENOMIC DNA]</scope>
    <source>
        <strain evidence="4">P4-7,KCTC 19426,CECT 7604</strain>
    </source>
</reference>
<dbReference type="AlphaFoldDB" id="A0A1H0RX92"/>
<feature type="transmembrane region" description="Helical" evidence="2">
    <location>
        <begin position="88"/>
        <end position="109"/>
    </location>
</feature>
<feature type="transmembrane region" description="Helical" evidence="2">
    <location>
        <begin position="121"/>
        <end position="142"/>
    </location>
</feature>
<keyword evidence="2" id="KW-1133">Transmembrane helix</keyword>
<protein>
    <recommendedName>
        <fullName evidence="5">DUF1345 domain-containing protein</fullName>
    </recommendedName>
</protein>
<name>A0A1H0RX92_9ACTN</name>
<gene>
    <name evidence="3" type="ORF">SAMN04515671_3790</name>
</gene>
<sequence length="246" mass="26552">MPGQNNNEEEIPVSAHPGHRSRQDGRGENRLPPALAVVLAGLLYALLPGPLLLGPRLLVPILELALLVALIGTNPWRLTRETRWSRRASIGLAILIAVANVTALGLLIHQLVNSSVKSGSGLLLAALQVWVTNVIAFGLLYWELDRGGPVARSQLPRNQIPLADVRFSHDEDRDTVVEVSRGSSKVADWMPTFVDYFYLSVTNSSAFGPTDTMPLSSRFKILMGIQATAALLTSLLVIARAVGALT</sequence>
<feature type="transmembrane region" description="Helical" evidence="2">
    <location>
        <begin position="57"/>
        <end position="76"/>
    </location>
</feature>
<evidence type="ECO:0008006" key="5">
    <source>
        <dbReference type="Google" id="ProtNLM"/>
    </source>
</evidence>
<dbReference type="EMBL" id="LT629710">
    <property type="protein sequence ID" value="SDP34005.1"/>
    <property type="molecule type" value="Genomic_DNA"/>
</dbReference>
<feature type="transmembrane region" description="Helical" evidence="2">
    <location>
        <begin position="221"/>
        <end position="242"/>
    </location>
</feature>
<dbReference type="RefSeq" id="WP_197676266.1">
    <property type="nucleotide sequence ID" value="NZ_LT629710.1"/>
</dbReference>
<organism evidence="3 4">
    <name type="scientific">Nakamurella panacisegetis</name>
    <dbReference type="NCBI Taxonomy" id="1090615"/>
    <lineage>
        <taxon>Bacteria</taxon>
        <taxon>Bacillati</taxon>
        <taxon>Actinomycetota</taxon>
        <taxon>Actinomycetes</taxon>
        <taxon>Nakamurellales</taxon>
        <taxon>Nakamurellaceae</taxon>
        <taxon>Nakamurella</taxon>
    </lineage>
</organism>
<proteinExistence type="predicted"/>
<evidence type="ECO:0000313" key="4">
    <source>
        <dbReference type="Proteomes" id="UP000198741"/>
    </source>
</evidence>
<feature type="transmembrane region" description="Helical" evidence="2">
    <location>
        <begin position="31"/>
        <end position="51"/>
    </location>
</feature>
<feature type="region of interest" description="Disordered" evidence="1">
    <location>
        <begin position="1"/>
        <end position="27"/>
    </location>
</feature>
<evidence type="ECO:0000256" key="2">
    <source>
        <dbReference type="SAM" id="Phobius"/>
    </source>
</evidence>
<keyword evidence="2" id="KW-0812">Transmembrane</keyword>
<keyword evidence="4" id="KW-1185">Reference proteome</keyword>
<accession>A0A1H0RX92</accession>
<dbReference type="STRING" id="1090615.SAMN04515671_3790"/>